<dbReference type="Proteomes" id="UP000636811">
    <property type="component" value="Unassembled WGS sequence"/>
</dbReference>
<evidence type="ECO:0000313" key="2">
    <source>
        <dbReference type="EMBL" id="MBF7980837.1"/>
    </source>
</evidence>
<organism evidence="2 3">
    <name type="scientific">Rahnella laticis</name>
    <dbReference type="NCBI Taxonomy" id="2787622"/>
    <lineage>
        <taxon>Bacteria</taxon>
        <taxon>Pseudomonadati</taxon>
        <taxon>Pseudomonadota</taxon>
        <taxon>Gammaproteobacteria</taxon>
        <taxon>Enterobacterales</taxon>
        <taxon>Yersiniaceae</taxon>
        <taxon>Rahnella</taxon>
    </lineage>
</organism>
<evidence type="ECO:0000259" key="1">
    <source>
        <dbReference type="Pfam" id="PF21986"/>
    </source>
</evidence>
<keyword evidence="3" id="KW-1185">Reference proteome</keyword>
<reference evidence="2 3" key="1">
    <citation type="submission" date="2020-11" db="EMBL/GenBank/DDBJ databases">
        <title>Taxonomic investigation of Rahnella strains.</title>
        <authorList>
            <person name="Lee S.D."/>
        </authorList>
    </citation>
    <scope>NUCLEOTIDE SEQUENCE [LARGE SCALE GENOMIC DNA]</scope>
    <source>
        <strain evidence="2 3">SAP-17</strain>
    </source>
</reference>
<proteinExistence type="predicted"/>
<dbReference type="Gene3D" id="3.10.490.10">
    <property type="entry name" value="Gamma-glutamyl cyclotransferase-like"/>
    <property type="match status" value="1"/>
</dbReference>
<accession>A0ABS0E6W4</accession>
<name>A0ABS0E6W4_9GAMM</name>
<dbReference type="EMBL" id="JADOBI010000006">
    <property type="protein sequence ID" value="MBF7980837.1"/>
    <property type="molecule type" value="Genomic_DNA"/>
</dbReference>
<sequence>MNTPDKNHVLLAVNGTLMRGLELNPNMTKAGGVFVREDSTDAHYRLWTINDRHPGMIRVAQGGNSVGLEIWALPPASFAALLSSEPAGLSIGKVRLRDGSEVLGVLAEPWLVEGQNEITETGGWRQYTGHHHTA</sequence>
<comment type="caution">
    <text evidence="2">The sequence shown here is derived from an EMBL/GenBank/DDBJ whole genome shotgun (WGS) entry which is preliminary data.</text>
</comment>
<dbReference type="RefSeq" id="WP_195814906.1">
    <property type="nucleotide sequence ID" value="NZ_JADOBI010000006.1"/>
</dbReference>
<gene>
    <name evidence="2" type="ORF">IV433_15595</name>
</gene>
<protein>
    <submittedName>
        <fullName evidence="2">Glutamyl-tRNA amidotransferase</fullName>
    </submittedName>
</protein>
<feature type="domain" description="Allophanate hydrolase C-terminal" evidence="1">
    <location>
        <begin position="10"/>
        <end position="128"/>
    </location>
</feature>
<evidence type="ECO:0000313" key="3">
    <source>
        <dbReference type="Proteomes" id="UP000636811"/>
    </source>
</evidence>
<dbReference type="Pfam" id="PF21986">
    <property type="entry name" value="AH_C"/>
    <property type="match status" value="1"/>
</dbReference>
<dbReference type="InterPro" id="IPR053844">
    <property type="entry name" value="AH_C"/>
</dbReference>